<sequence>MDLQGCNLEENGQPREARPHTLAREPLPLVKFVGLEEPSATTGSRHVLSALRILERLDELEELVRSSSPTGASQLPRHDDYVLGTTPLGSHRDIDRSRFRPQTIESILEWPCLQLNNIHDQSLTLQLRRRHAESATVHASTSPAYLTDEMEPQRTRVLLDSFFNYVHVKNPILDEVRTRRIVTRLCLHGVDWSPESCIALLVCALGAIATPFDSSEVVTQDSEAYATAKSFYSAAQKRLGVVLGTSGVLEAQCLFLAGAYMMCIFERVKAWRFFVQSLACCQEFDFLHRSRAVSDNIPDHIGRYGMQSHQSQQASIAEQAIYWSAWKSERELRHELQAPDFRLPETEVAIYPLSFPRRLHPTKTYKVV</sequence>
<gene>
    <name evidence="1" type="primary">ZCF27</name>
    <name evidence="1" type="ORF">H2199_005541</name>
</gene>
<dbReference type="Proteomes" id="UP001172680">
    <property type="component" value="Unassembled WGS sequence"/>
</dbReference>
<name>A0ACC2Z209_9PEZI</name>
<protein>
    <submittedName>
        <fullName evidence="1">Zcf27p</fullName>
    </submittedName>
</protein>
<evidence type="ECO:0000313" key="2">
    <source>
        <dbReference type="Proteomes" id="UP001172680"/>
    </source>
</evidence>
<proteinExistence type="predicted"/>
<accession>A0ACC2Z209</accession>
<keyword evidence="2" id="KW-1185">Reference proteome</keyword>
<evidence type="ECO:0000313" key="1">
    <source>
        <dbReference type="EMBL" id="KAJ9641571.1"/>
    </source>
</evidence>
<comment type="caution">
    <text evidence="1">The sequence shown here is derived from an EMBL/GenBank/DDBJ whole genome shotgun (WGS) entry which is preliminary data.</text>
</comment>
<organism evidence="1 2">
    <name type="scientific">Coniosporium tulheliwenetii</name>
    <dbReference type="NCBI Taxonomy" id="3383036"/>
    <lineage>
        <taxon>Eukaryota</taxon>
        <taxon>Fungi</taxon>
        <taxon>Dikarya</taxon>
        <taxon>Ascomycota</taxon>
        <taxon>Pezizomycotina</taxon>
        <taxon>Dothideomycetes</taxon>
        <taxon>Dothideomycetes incertae sedis</taxon>
        <taxon>Coniosporium</taxon>
    </lineage>
</organism>
<reference evidence="1" key="1">
    <citation type="submission" date="2022-10" db="EMBL/GenBank/DDBJ databases">
        <title>Culturing micro-colonial fungi from biological soil crusts in the Mojave desert and describing Neophaeococcomyces mojavensis, and introducing the new genera and species Taxawa tesnikishii.</title>
        <authorList>
            <person name="Kurbessoian T."/>
            <person name="Stajich J.E."/>
        </authorList>
    </citation>
    <scope>NUCLEOTIDE SEQUENCE</scope>
    <source>
        <strain evidence="1">JES_115</strain>
    </source>
</reference>
<dbReference type="EMBL" id="JAPDRP010000015">
    <property type="protein sequence ID" value="KAJ9641571.1"/>
    <property type="molecule type" value="Genomic_DNA"/>
</dbReference>